<comment type="caution">
    <text evidence="2">The sequence shown here is derived from an EMBL/GenBank/DDBJ whole genome shotgun (WGS) entry which is preliminary data.</text>
</comment>
<dbReference type="AlphaFoldDB" id="A0AAE0EHH0"/>
<evidence type="ECO:0008006" key="4">
    <source>
        <dbReference type="Google" id="ProtNLM"/>
    </source>
</evidence>
<accession>A0AAE0EHH0</accession>
<organism evidence="2 3">
    <name type="scientific">Dipteronia sinensis</name>
    <dbReference type="NCBI Taxonomy" id="43782"/>
    <lineage>
        <taxon>Eukaryota</taxon>
        <taxon>Viridiplantae</taxon>
        <taxon>Streptophyta</taxon>
        <taxon>Embryophyta</taxon>
        <taxon>Tracheophyta</taxon>
        <taxon>Spermatophyta</taxon>
        <taxon>Magnoliopsida</taxon>
        <taxon>eudicotyledons</taxon>
        <taxon>Gunneridae</taxon>
        <taxon>Pentapetalae</taxon>
        <taxon>rosids</taxon>
        <taxon>malvids</taxon>
        <taxon>Sapindales</taxon>
        <taxon>Sapindaceae</taxon>
        <taxon>Hippocastanoideae</taxon>
        <taxon>Acereae</taxon>
        <taxon>Dipteronia</taxon>
    </lineage>
</organism>
<evidence type="ECO:0000313" key="3">
    <source>
        <dbReference type="Proteomes" id="UP001281410"/>
    </source>
</evidence>
<gene>
    <name evidence="2" type="ORF">Dsin_008111</name>
</gene>
<protein>
    <recommendedName>
        <fullName evidence="4">Zinc knuckle CX2CX4HX4C domain-containing protein</fullName>
    </recommendedName>
</protein>
<dbReference type="EMBL" id="JANJYJ010000002">
    <property type="protein sequence ID" value="KAK3228249.1"/>
    <property type="molecule type" value="Genomic_DNA"/>
</dbReference>
<evidence type="ECO:0000313" key="2">
    <source>
        <dbReference type="EMBL" id="KAK3228249.1"/>
    </source>
</evidence>
<dbReference type="Proteomes" id="UP001281410">
    <property type="component" value="Unassembled WGS sequence"/>
</dbReference>
<evidence type="ECO:0000256" key="1">
    <source>
        <dbReference type="SAM" id="MobiDB-lite"/>
    </source>
</evidence>
<name>A0AAE0EHH0_9ROSI</name>
<reference evidence="2" key="1">
    <citation type="journal article" date="2023" name="Plant J.">
        <title>Genome sequences and population genomics provide insights into the demographic history, inbreeding, and mutation load of two 'living fossil' tree species of Dipteronia.</title>
        <authorList>
            <person name="Feng Y."/>
            <person name="Comes H.P."/>
            <person name="Chen J."/>
            <person name="Zhu S."/>
            <person name="Lu R."/>
            <person name="Zhang X."/>
            <person name="Li P."/>
            <person name="Qiu J."/>
            <person name="Olsen K.M."/>
            <person name="Qiu Y."/>
        </authorList>
    </citation>
    <scope>NUCLEOTIDE SEQUENCE</scope>
    <source>
        <strain evidence="2">NBL</strain>
    </source>
</reference>
<feature type="region of interest" description="Disordered" evidence="1">
    <location>
        <begin position="94"/>
        <end position="133"/>
    </location>
</feature>
<proteinExistence type="predicted"/>
<keyword evidence="3" id="KW-1185">Reference proteome</keyword>
<sequence>MTNFMRVWVVVDISKSLRRCLRVDALGDGVESVMLLKYERFPNFYFRCDFLGHTFRECPGSPNGLAVVKGDKLLFGIWMRGPTQYRRQCSRDDEWTSRMGGDRGNLRPIDRTEADSGCGRRVEPRMKGSDRNGKDFNKEYINSIAPNLMVMDQRSLASPLVLTSPMKENGKSETFEKRVLGDEFEMDCVHEISGPQMFESIIYRGLCLDRLKEAGQSISIVIGEQQSPGHDSNPQIAVQKPYLAGNWKRRARTQQQGSNPRI</sequence>